<evidence type="ECO:0000313" key="1">
    <source>
        <dbReference type="EMBL" id="KYF97945.1"/>
    </source>
</evidence>
<evidence type="ECO:0000313" key="2">
    <source>
        <dbReference type="Proteomes" id="UP000075515"/>
    </source>
</evidence>
<name>A0A150SZR9_SORCE</name>
<gene>
    <name evidence="1" type="ORF">BE18_02025</name>
</gene>
<dbReference type="AlphaFoldDB" id="A0A150SZR9"/>
<proteinExistence type="predicted"/>
<accession>A0A150SZR9</accession>
<evidence type="ECO:0008006" key="3">
    <source>
        <dbReference type="Google" id="ProtNLM"/>
    </source>
</evidence>
<organism evidence="1 2">
    <name type="scientific">Sorangium cellulosum</name>
    <name type="common">Polyangium cellulosum</name>
    <dbReference type="NCBI Taxonomy" id="56"/>
    <lineage>
        <taxon>Bacteria</taxon>
        <taxon>Pseudomonadati</taxon>
        <taxon>Myxococcota</taxon>
        <taxon>Polyangia</taxon>
        <taxon>Polyangiales</taxon>
        <taxon>Polyangiaceae</taxon>
        <taxon>Sorangium</taxon>
    </lineage>
</organism>
<feature type="non-terminal residue" evidence="1">
    <location>
        <position position="70"/>
    </location>
</feature>
<protein>
    <recommendedName>
        <fullName evidence="3">MATE family efflux transporter</fullName>
    </recommendedName>
</protein>
<sequence>MNPASSSLAADSARSELRVLARLALPIAVAQAGLVAMSLVDVAIVGRVSVNELAACAMGRTIVHMANAVG</sequence>
<comment type="caution">
    <text evidence="1">The sequence shown here is derived from an EMBL/GenBank/DDBJ whole genome shotgun (WGS) entry which is preliminary data.</text>
</comment>
<dbReference type="EMBL" id="JEMC01001339">
    <property type="protein sequence ID" value="KYF97945.1"/>
    <property type="molecule type" value="Genomic_DNA"/>
</dbReference>
<dbReference type="Proteomes" id="UP000075515">
    <property type="component" value="Unassembled WGS sequence"/>
</dbReference>
<reference evidence="1 2" key="1">
    <citation type="submission" date="2014-02" db="EMBL/GenBank/DDBJ databases">
        <title>The small core and large imbalanced accessory genome model reveals a collaborative survival strategy of Sorangium cellulosum strains in nature.</title>
        <authorList>
            <person name="Han K."/>
            <person name="Peng R."/>
            <person name="Blom J."/>
            <person name="Li Y.-Z."/>
        </authorList>
    </citation>
    <scope>NUCLEOTIDE SEQUENCE [LARGE SCALE GENOMIC DNA]</scope>
    <source>
        <strain evidence="1 2">So0149</strain>
    </source>
</reference>